<dbReference type="Proteomes" id="UP001157137">
    <property type="component" value="Unassembled WGS sequence"/>
</dbReference>
<evidence type="ECO:0000313" key="2">
    <source>
        <dbReference type="Proteomes" id="UP001157137"/>
    </source>
</evidence>
<accession>A0AA37U2N3</accession>
<dbReference type="PANTHER" id="PTHR31891:SF1">
    <property type="entry name" value="FORMAMIDASE C869.04-RELATED"/>
    <property type="match status" value="1"/>
</dbReference>
<dbReference type="RefSeq" id="WP_284227486.1">
    <property type="nucleotide sequence ID" value="NZ_BSRA01000012.1"/>
</dbReference>
<protein>
    <submittedName>
        <fullName evidence="1">Acetamidase</fullName>
    </submittedName>
</protein>
<dbReference type="Gene3D" id="2.60.120.580">
    <property type="entry name" value="Acetamidase/Formamidase-like domains"/>
    <property type="match status" value="1"/>
</dbReference>
<dbReference type="Gene3D" id="3.10.28.20">
    <property type="entry name" value="Acetamidase/Formamidase-like domains"/>
    <property type="match status" value="1"/>
</dbReference>
<comment type="caution">
    <text evidence="1">The sequence shown here is derived from an EMBL/GenBank/DDBJ whole genome shotgun (WGS) entry which is preliminary data.</text>
</comment>
<evidence type="ECO:0000313" key="1">
    <source>
        <dbReference type="EMBL" id="GLV14441.1"/>
    </source>
</evidence>
<organism evidence="1 2">
    <name type="scientific">Alicyclobacillus hesperidum</name>
    <dbReference type="NCBI Taxonomy" id="89784"/>
    <lineage>
        <taxon>Bacteria</taxon>
        <taxon>Bacillati</taxon>
        <taxon>Bacillota</taxon>
        <taxon>Bacilli</taxon>
        <taxon>Bacillales</taxon>
        <taxon>Alicyclobacillaceae</taxon>
        <taxon>Alicyclobacillus</taxon>
    </lineage>
</organism>
<gene>
    <name evidence="1" type="ORF">Heshes_21250</name>
</gene>
<name>A0AA37U2N3_9BACL</name>
<dbReference type="Gene3D" id="2.40.10.120">
    <property type="match status" value="1"/>
</dbReference>
<sequence length="304" mass="32282">MAKHKLAKSHLIYALSPDVDPALHVQSGDTVEIETCDCFEDQIQDETQDFGTLDWNRINPATGPIYIEGAEPGDLLVVDILAIELAERGVMTTGPGLGVLGDELQHNAIRMIPIDNGHAVFAERLRLPLRPMIGVIGTAPKDNAIPCGTPGDHGGNMDCTRIGPGARLLLPVNVQGALFALGDLHAAMGDGEVGVSGIEIAGKVTVSLHVWKGSAWPYPMLIDHEHVMTIASAETLDAAAERAVKQMAGLLVRETGIAPADAVMLMSAAANLRVCQVVDPLKTARVELPKNLAEQLELKLPVFG</sequence>
<dbReference type="InterPro" id="IPR004304">
    <property type="entry name" value="FmdA_AmdA"/>
</dbReference>
<dbReference type="SUPFAM" id="SSF141130">
    <property type="entry name" value="Acetamidase/Formamidase-like"/>
    <property type="match status" value="1"/>
</dbReference>
<proteinExistence type="predicted"/>
<dbReference type="EMBL" id="BSRA01000012">
    <property type="protein sequence ID" value="GLV14441.1"/>
    <property type="molecule type" value="Genomic_DNA"/>
</dbReference>
<dbReference type="GO" id="GO:0016811">
    <property type="term" value="F:hydrolase activity, acting on carbon-nitrogen (but not peptide) bonds, in linear amides"/>
    <property type="evidence" value="ECO:0007669"/>
    <property type="project" value="InterPro"/>
</dbReference>
<dbReference type="PANTHER" id="PTHR31891">
    <property type="entry name" value="FORMAMIDASE C869.04-RELATED"/>
    <property type="match status" value="1"/>
</dbReference>
<dbReference type="Pfam" id="PF03069">
    <property type="entry name" value="FmdA_AmdA"/>
    <property type="match status" value="2"/>
</dbReference>
<dbReference type="AlphaFoldDB" id="A0AA37U2N3"/>
<reference evidence="1" key="1">
    <citation type="submission" date="2023-02" db="EMBL/GenBank/DDBJ databases">
        <title>Proposal of a novel subspecies: Alicyclobacillus hesperidum subspecies aegle.</title>
        <authorList>
            <person name="Goto K."/>
            <person name="Fujii T."/>
            <person name="Yasui K."/>
            <person name="Mochida K."/>
            <person name="Kato-Tanaka Y."/>
            <person name="Morohoshi S."/>
            <person name="An S.Y."/>
            <person name="Kasai H."/>
            <person name="Yokota A."/>
        </authorList>
    </citation>
    <scope>NUCLEOTIDE SEQUENCE</scope>
    <source>
        <strain evidence="1">DSM 12766</strain>
    </source>
</reference>